<dbReference type="RefSeq" id="WP_191154177.1">
    <property type="nucleotide sequence ID" value="NZ_JACWUN010000004.1"/>
</dbReference>
<feature type="domain" description="CheR-type methyltransferase" evidence="2">
    <location>
        <begin position="30"/>
        <end position="279"/>
    </location>
</feature>
<evidence type="ECO:0000313" key="4">
    <source>
        <dbReference type="Proteomes" id="UP000632828"/>
    </source>
</evidence>
<dbReference type="InterPro" id="IPR050903">
    <property type="entry name" value="Bact_Chemotaxis_MeTrfase"/>
</dbReference>
<evidence type="ECO:0000259" key="2">
    <source>
        <dbReference type="PROSITE" id="PS50123"/>
    </source>
</evidence>
<dbReference type="SMART" id="SM00138">
    <property type="entry name" value="MeTrc"/>
    <property type="match status" value="1"/>
</dbReference>
<reference evidence="3" key="1">
    <citation type="submission" date="2020-09" db="EMBL/GenBank/DDBJ databases">
        <title>Pelobacter alkaliphilus sp. nov., a novel anaerobic arsenate-reducing bacterium from terrestrial mud volcano.</title>
        <authorList>
            <person name="Khomyakova M.A."/>
            <person name="Merkel A.Y."/>
            <person name="Slobodkin A.I."/>
        </authorList>
    </citation>
    <scope>NUCLEOTIDE SEQUENCE</scope>
    <source>
        <strain evidence="3">M08fum</strain>
    </source>
</reference>
<keyword evidence="4" id="KW-1185">Reference proteome</keyword>
<dbReference type="PANTHER" id="PTHR24422">
    <property type="entry name" value="CHEMOTAXIS PROTEIN METHYLTRANSFERASE"/>
    <property type="match status" value="1"/>
</dbReference>
<dbReference type="InterPro" id="IPR029063">
    <property type="entry name" value="SAM-dependent_MTases_sf"/>
</dbReference>
<dbReference type="PRINTS" id="PR00996">
    <property type="entry name" value="CHERMTFRASE"/>
</dbReference>
<evidence type="ECO:0000313" key="3">
    <source>
        <dbReference type="EMBL" id="MBD1399896.1"/>
    </source>
</evidence>
<proteinExistence type="predicted"/>
<dbReference type="Proteomes" id="UP000632828">
    <property type="component" value="Unassembled WGS sequence"/>
</dbReference>
<sequence length="295" mass="33441">MSNQTDAANQGTNLSATRQRSPLVGEDFPDEAYAVIATILKQQQNFDLASYKSVNMKRRLAAYLRSCGCTDPLHYSAELADRAEEQKQLIAAMGIHVSHFFRNPSTFLALKSRILPEVLRMSRRQNSKLRIWSVGCALGEEPYSVALLLKDMVQKGDQFAIVGTDLSPDALKRAKNGCYPVDRLKEVPPAMLEKYFSAQAQLYQINEEIRQLVQFFRHDIISEEIIYRADVILCRNLLIYFSRDKQQQVLKLLAGALSPGGYLVLGRAETLAPDCRNLFFCVDPAERIYRRTVDL</sequence>
<protein>
    <submittedName>
        <fullName evidence="3">Protein-glutamate O-methyltransferase CheR</fullName>
    </submittedName>
</protein>
<dbReference type="InterPro" id="IPR000780">
    <property type="entry name" value="CheR_MeTrfase"/>
</dbReference>
<accession>A0A8J6QNW1</accession>
<dbReference type="Gene3D" id="3.40.50.150">
    <property type="entry name" value="Vaccinia Virus protein VP39"/>
    <property type="match status" value="1"/>
</dbReference>
<dbReference type="SUPFAM" id="SSF47757">
    <property type="entry name" value="Chemotaxis receptor methyltransferase CheR, N-terminal domain"/>
    <property type="match status" value="1"/>
</dbReference>
<dbReference type="AlphaFoldDB" id="A0A8J6QNW1"/>
<dbReference type="InterPro" id="IPR022642">
    <property type="entry name" value="CheR_C"/>
</dbReference>
<dbReference type="PANTHER" id="PTHR24422:SF10">
    <property type="entry name" value="CHEMOTAXIS PROTEIN METHYLTRANSFERASE 2"/>
    <property type="match status" value="1"/>
</dbReference>
<gene>
    <name evidence="3" type="ORF">ICT70_04350</name>
</gene>
<evidence type="ECO:0000256" key="1">
    <source>
        <dbReference type="SAM" id="MobiDB-lite"/>
    </source>
</evidence>
<dbReference type="Pfam" id="PF01739">
    <property type="entry name" value="CheR"/>
    <property type="match status" value="1"/>
</dbReference>
<dbReference type="CDD" id="cd02440">
    <property type="entry name" value="AdoMet_MTases"/>
    <property type="match status" value="1"/>
</dbReference>
<organism evidence="3 4">
    <name type="scientific">Pelovirga terrestris</name>
    <dbReference type="NCBI Taxonomy" id="2771352"/>
    <lineage>
        <taxon>Bacteria</taxon>
        <taxon>Pseudomonadati</taxon>
        <taxon>Thermodesulfobacteriota</taxon>
        <taxon>Desulfuromonadia</taxon>
        <taxon>Geobacterales</taxon>
        <taxon>Geobacteraceae</taxon>
        <taxon>Pelovirga</taxon>
    </lineage>
</organism>
<feature type="region of interest" description="Disordered" evidence="1">
    <location>
        <begin position="1"/>
        <end position="21"/>
    </location>
</feature>
<comment type="caution">
    <text evidence="3">The sequence shown here is derived from an EMBL/GenBank/DDBJ whole genome shotgun (WGS) entry which is preliminary data.</text>
</comment>
<dbReference type="GO" id="GO:0008757">
    <property type="term" value="F:S-adenosylmethionine-dependent methyltransferase activity"/>
    <property type="evidence" value="ECO:0007669"/>
    <property type="project" value="InterPro"/>
</dbReference>
<feature type="compositionally biased region" description="Polar residues" evidence="1">
    <location>
        <begin position="1"/>
        <end position="20"/>
    </location>
</feature>
<dbReference type="PROSITE" id="PS50123">
    <property type="entry name" value="CHER"/>
    <property type="match status" value="1"/>
</dbReference>
<name>A0A8J6QNW1_9BACT</name>
<dbReference type="EMBL" id="JACWUN010000004">
    <property type="protein sequence ID" value="MBD1399896.1"/>
    <property type="molecule type" value="Genomic_DNA"/>
</dbReference>
<dbReference type="SUPFAM" id="SSF53335">
    <property type="entry name" value="S-adenosyl-L-methionine-dependent methyltransferases"/>
    <property type="match status" value="1"/>
</dbReference>